<proteinExistence type="predicted"/>
<dbReference type="Pfam" id="PF17761">
    <property type="entry name" value="DUF1016_N"/>
    <property type="match status" value="1"/>
</dbReference>
<dbReference type="PATRIC" id="fig|86416.3.peg.1352"/>
<evidence type="ECO:0000313" key="4">
    <source>
        <dbReference type="Proteomes" id="UP000013523"/>
    </source>
</evidence>
<evidence type="ECO:0008006" key="5">
    <source>
        <dbReference type="Google" id="ProtNLM"/>
    </source>
</evidence>
<gene>
    <name evidence="3" type="ORF">Clopa_1351</name>
</gene>
<organism evidence="3 4">
    <name type="scientific">Clostridium pasteurianum BC1</name>
    <dbReference type="NCBI Taxonomy" id="86416"/>
    <lineage>
        <taxon>Bacteria</taxon>
        <taxon>Bacillati</taxon>
        <taxon>Bacillota</taxon>
        <taxon>Clostridia</taxon>
        <taxon>Eubacteriales</taxon>
        <taxon>Clostridiaceae</taxon>
        <taxon>Clostridium</taxon>
    </lineage>
</organism>
<name>R4K728_CLOPA</name>
<feature type="domain" description="YhcG PDDEXK nuclease" evidence="1">
    <location>
        <begin position="182"/>
        <end position="330"/>
    </location>
</feature>
<evidence type="ECO:0000259" key="1">
    <source>
        <dbReference type="Pfam" id="PF06250"/>
    </source>
</evidence>
<dbReference type="HOGENOM" id="CLU_046640_1_1_9"/>
<dbReference type="EMBL" id="CP003261">
    <property type="protein sequence ID" value="AGK96334.1"/>
    <property type="molecule type" value="Genomic_DNA"/>
</dbReference>
<sequence>MYDKLVDSKEIKLLYNDIAGLIDNTKQKVYRSVNTELINLYWNIGRTIKEDIIKKERADYGKKIIDNLSKELIANYGRGYGRRNLFNMVSFYEAFGDFEIVHTLSAQLTWSHIKELISLEDNLKREFYATMCNTERWSVRTLRERMGSMMYERTAISKKPEETIANDLKLLREENRMTPDLFFKDPYVSDFLGLEDTYSEKDLENAILAELEKFILEMGSDFAFLGRQKRITIDDEDYYIDLLFYHRKMRRLVAVELKLDKFKPEHKGQVELYLRWLNKHERNEGEEAPIGLILCAKKSQETVELLELDKSGIHVAQYITQLPPKEIFEEKLHKAIVKARLQLEQRNNDSEI</sequence>
<dbReference type="PANTHER" id="PTHR30547">
    <property type="entry name" value="UNCHARACTERIZED PROTEIN YHCG-RELATED"/>
    <property type="match status" value="1"/>
</dbReference>
<evidence type="ECO:0000259" key="2">
    <source>
        <dbReference type="Pfam" id="PF17761"/>
    </source>
</evidence>
<dbReference type="Pfam" id="PF06250">
    <property type="entry name" value="YhcG_C"/>
    <property type="match status" value="1"/>
</dbReference>
<evidence type="ECO:0000313" key="3">
    <source>
        <dbReference type="EMBL" id="AGK96334.1"/>
    </source>
</evidence>
<dbReference type="RefSeq" id="WP_015614656.1">
    <property type="nucleotide sequence ID" value="NC_021182.1"/>
</dbReference>
<feature type="domain" description="YhcG N-terminal" evidence="2">
    <location>
        <begin position="18"/>
        <end position="153"/>
    </location>
</feature>
<keyword evidence="4" id="KW-1185">Reference proteome</keyword>
<dbReference type="InterPro" id="IPR009362">
    <property type="entry name" value="YhcG_C"/>
</dbReference>
<dbReference type="OrthoDB" id="9801263at2"/>
<dbReference type="InterPro" id="IPR053148">
    <property type="entry name" value="PD-DEXK-like_domain"/>
</dbReference>
<dbReference type="Gene3D" id="3.40.1350.10">
    <property type="match status" value="1"/>
</dbReference>
<dbReference type="eggNOG" id="COG4804">
    <property type="taxonomic scope" value="Bacteria"/>
</dbReference>
<protein>
    <recommendedName>
        <fullName evidence="5">Cytoplasmic protein</fullName>
    </recommendedName>
</protein>
<dbReference type="PANTHER" id="PTHR30547:SF5">
    <property type="entry name" value="NUCLEASE YHCG-RELATED"/>
    <property type="match status" value="1"/>
</dbReference>
<dbReference type="InterPro" id="IPR011856">
    <property type="entry name" value="tRNA_endonuc-like_dom_sf"/>
</dbReference>
<reference evidence="3 4" key="1">
    <citation type="submission" date="2012-01" db="EMBL/GenBank/DDBJ databases">
        <title>Complete sequence of chromosome of Clostridium pasteurianum BC1.</title>
        <authorList>
            <consortium name="US DOE Joint Genome Institute"/>
            <person name="Lucas S."/>
            <person name="Han J."/>
            <person name="Lapidus A."/>
            <person name="Cheng J.-F."/>
            <person name="Goodwin L."/>
            <person name="Pitluck S."/>
            <person name="Peters L."/>
            <person name="Mikhailova N."/>
            <person name="Teshima H."/>
            <person name="Detter J.C."/>
            <person name="Han C."/>
            <person name="Tapia R."/>
            <person name="Land M."/>
            <person name="Hauser L."/>
            <person name="Kyrpides N."/>
            <person name="Ivanova N."/>
            <person name="Pagani I."/>
            <person name="Dunn J."/>
            <person name="Taghavi S."/>
            <person name="Francis A."/>
            <person name="van der Lelie D."/>
            <person name="Woyke T."/>
        </authorList>
    </citation>
    <scope>NUCLEOTIDE SEQUENCE [LARGE SCALE GENOMIC DNA]</scope>
    <source>
        <strain evidence="3 4">BC1</strain>
    </source>
</reference>
<dbReference type="GO" id="GO:0003676">
    <property type="term" value="F:nucleic acid binding"/>
    <property type="evidence" value="ECO:0007669"/>
    <property type="project" value="InterPro"/>
</dbReference>
<dbReference type="Proteomes" id="UP000013523">
    <property type="component" value="Chromosome"/>
</dbReference>
<dbReference type="InterPro" id="IPR041527">
    <property type="entry name" value="YhcG_N"/>
</dbReference>
<accession>R4K728</accession>
<dbReference type="AlphaFoldDB" id="R4K728"/>
<dbReference type="KEGG" id="cpas:Clopa_1351"/>
<dbReference type="STRING" id="86416.Clopa_1351"/>